<dbReference type="Pfam" id="PF01794">
    <property type="entry name" value="Ferric_reduct"/>
    <property type="match status" value="1"/>
</dbReference>
<feature type="transmembrane region" description="Helical" evidence="16">
    <location>
        <begin position="449"/>
        <end position="468"/>
    </location>
</feature>
<keyword evidence="12" id="KW-0560">Oxidoreductase</keyword>
<dbReference type="AlphaFoldDB" id="A0AAN7ZXN1"/>
<evidence type="ECO:0000256" key="3">
    <source>
        <dbReference type="ARBA" id="ARBA00006278"/>
    </source>
</evidence>
<keyword evidence="15 16" id="KW-0472">Membrane</keyword>
<feature type="domain" description="FAD-binding FR-type" evidence="18">
    <location>
        <begin position="406"/>
        <end position="531"/>
    </location>
</feature>
<dbReference type="SFLD" id="SFLDG01168">
    <property type="entry name" value="Ferric_reductase_subgroup_(FRE"/>
    <property type="match status" value="1"/>
</dbReference>
<dbReference type="GO" id="GO:0015677">
    <property type="term" value="P:copper ion import"/>
    <property type="evidence" value="ECO:0007669"/>
    <property type="project" value="TreeGrafter"/>
</dbReference>
<feature type="transmembrane region" description="Helical" evidence="16">
    <location>
        <begin position="394"/>
        <end position="411"/>
    </location>
</feature>
<dbReference type="GO" id="GO:0000293">
    <property type="term" value="F:ferric-chelate reductase activity"/>
    <property type="evidence" value="ECO:0007669"/>
    <property type="project" value="UniProtKB-ARBA"/>
</dbReference>
<evidence type="ECO:0000256" key="17">
    <source>
        <dbReference type="SAM" id="SignalP"/>
    </source>
</evidence>
<evidence type="ECO:0000256" key="15">
    <source>
        <dbReference type="ARBA" id="ARBA00023136"/>
    </source>
</evidence>
<dbReference type="InterPro" id="IPR013112">
    <property type="entry name" value="FAD-bd_8"/>
</dbReference>
<dbReference type="InterPro" id="IPR039261">
    <property type="entry name" value="FNR_nucleotide-bd"/>
</dbReference>
<feature type="signal peptide" evidence="17">
    <location>
        <begin position="1"/>
        <end position="20"/>
    </location>
</feature>
<dbReference type="InterPro" id="IPR051410">
    <property type="entry name" value="Ferric/Cupric_Reductase"/>
</dbReference>
<dbReference type="Pfam" id="PF08030">
    <property type="entry name" value="NAD_binding_6"/>
    <property type="match status" value="1"/>
</dbReference>
<feature type="transmembrane region" description="Helical" evidence="16">
    <location>
        <begin position="339"/>
        <end position="357"/>
    </location>
</feature>
<name>A0AAN7ZXN1_9SACH</name>
<feature type="transmembrane region" description="Helical" evidence="16">
    <location>
        <begin position="154"/>
        <end position="176"/>
    </location>
</feature>
<evidence type="ECO:0000256" key="1">
    <source>
        <dbReference type="ARBA" id="ARBA00001974"/>
    </source>
</evidence>
<dbReference type="Proteomes" id="UP001306508">
    <property type="component" value="Unassembled WGS sequence"/>
</dbReference>
<dbReference type="Gene3D" id="3.40.50.80">
    <property type="entry name" value="Nucleotide-binding domain of ferredoxin-NADP reductase (FNR) module"/>
    <property type="match status" value="1"/>
</dbReference>
<evidence type="ECO:0000256" key="13">
    <source>
        <dbReference type="ARBA" id="ARBA00023004"/>
    </source>
</evidence>
<comment type="subcellular location">
    <subcellularLocation>
        <location evidence="2">Membrane</location>
        <topology evidence="2">Multi-pass membrane protein</topology>
    </subcellularLocation>
</comment>
<evidence type="ECO:0000313" key="20">
    <source>
        <dbReference type="Proteomes" id="UP001306508"/>
    </source>
</evidence>
<sequence length="705" mass="81998">MRLITTLWAFLAICFTTGNALTIIDSTIATSCIYYEKQFKWGCSKSGLSYNCYCKNINWLQTITNCVYNATSSTHLRKHAFEHIIKRCKSSGKVSLTMEQLYKYQENGTHYLVDYTPLAKKYIVNGTLKVNETDFDWYHKKFKEYTVFVERSQWFGWGLVLYWVFIISIASIFNINKRLLGFKFLRRYKNMINKTLLIPSMFKNYHDRPFILWKIFPFDFPTRDSALVITGFTILTIVSVCVGYNVTLPHPNFTTRLYANIKLIGFRTDLMAISLFPVIYFFGIRNNPFTYISGISYSKFNLYHKCCAYACTILAFMHTVVYTIWAVKSDTYSARAKRPYWRWGIVATTLLFLLVFHSNKMIRNYMYETFLLCHKIMSVMFIVAMYYHMKSYGWMGWVWSMIAIYSFDRFMRLVRIILHGGIVTATLKDCGDGIIKMTVKKPRYLRYKAGSYAFVYFLSSKYAFFYNFQSHPFTVLTDPTKDPNNPSTLMFYFKAHKGITRNILSRILSSGEESIKCRILLEGPYGAQLPQLVKPQSNMVAIAAGLGSSAVYPHIYDVLKNIDVNENEKSEYQHKFIWIIREINYLNWFHKELEWLKSKNCQVKIIVTGNNSRLLNIDTESSSKSVSEHSSNLTENLNVEKLGYRPNLQELVIKEISKSESISKDITFVGCGPAAFNDELRSSVAKSIPKESSINIEFQSESFVW</sequence>
<comment type="similarity">
    <text evidence="3">Belongs to the ferric reductase (FRE) family.</text>
</comment>
<comment type="caution">
    <text evidence="19">The sequence shown here is derived from an EMBL/GenBank/DDBJ whole genome shotgun (WGS) entry which is preliminary data.</text>
</comment>
<keyword evidence="4" id="KW-0813">Transport</keyword>
<evidence type="ECO:0000259" key="18">
    <source>
        <dbReference type="PROSITE" id="PS51384"/>
    </source>
</evidence>
<proteinExistence type="inferred from homology"/>
<feature type="transmembrane region" description="Helical" evidence="16">
    <location>
        <begin position="369"/>
        <end position="388"/>
    </location>
</feature>
<evidence type="ECO:0000256" key="5">
    <source>
        <dbReference type="ARBA" id="ARBA00022617"/>
    </source>
</evidence>
<reference evidence="20" key="1">
    <citation type="submission" date="2023-07" db="EMBL/GenBank/DDBJ databases">
        <title>A draft genome of Kazachstania heterogenica Y-27499.</title>
        <authorList>
            <person name="Donic C."/>
            <person name="Kralova J.S."/>
            <person name="Fidel L."/>
            <person name="Ben-Dor S."/>
            <person name="Jung S."/>
        </authorList>
    </citation>
    <scope>NUCLEOTIDE SEQUENCE [LARGE SCALE GENOMIC DNA]</scope>
    <source>
        <strain evidence="20">Y27499</strain>
    </source>
</reference>
<evidence type="ECO:0000256" key="8">
    <source>
        <dbReference type="ARBA" id="ARBA00022827"/>
    </source>
</evidence>
<keyword evidence="6" id="KW-0285">Flavoprotein</keyword>
<keyword evidence="13" id="KW-0408">Iron</keyword>
<evidence type="ECO:0000256" key="6">
    <source>
        <dbReference type="ARBA" id="ARBA00022630"/>
    </source>
</evidence>
<keyword evidence="10" id="KW-0249">Electron transport</keyword>
<feature type="transmembrane region" description="Helical" evidence="16">
    <location>
        <begin position="266"/>
        <end position="285"/>
    </location>
</feature>
<gene>
    <name evidence="19" type="ORF">RI543_003307</name>
</gene>
<keyword evidence="7 16" id="KW-0812">Transmembrane</keyword>
<dbReference type="GO" id="GO:0006879">
    <property type="term" value="P:intracellular iron ion homeostasis"/>
    <property type="evidence" value="ECO:0007669"/>
    <property type="project" value="TreeGrafter"/>
</dbReference>
<keyword evidence="20" id="KW-1185">Reference proteome</keyword>
<evidence type="ECO:0000256" key="4">
    <source>
        <dbReference type="ARBA" id="ARBA00022448"/>
    </source>
</evidence>
<keyword evidence="5" id="KW-0479">Metal-binding</keyword>
<protein>
    <recommendedName>
        <fullName evidence="18">FAD-binding FR-type domain-containing protein</fullName>
    </recommendedName>
</protein>
<dbReference type="EMBL" id="JAWIZZ010000047">
    <property type="protein sequence ID" value="KAK5779416.1"/>
    <property type="molecule type" value="Genomic_DNA"/>
</dbReference>
<feature type="chain" id="PRO_5042933135" description="FAD-binding FR-type domain-containing protein" evidence="17">
    <location>
        <begin position="21"/>
        <end position="705"/>
    </location>
</feature>
<keyword evidence="14" id="KW-0406">Ion transport</keyword>
<dbReference type="PANTHER" id="PTHR32361">
    <property type="entry name" value="FERRIC/CUPRIC REDUCTASE TRANSMEMBRANE COMPONENT"/>
    <property type="match status" value="1"/>
</dbReference>
<evidence type="ECO:0000256" key="11">
    <source>
        <dbReference type="ARBA" id="ARBA00022989"/>
    </source>
</evidence>
<dbReference type="SFLD" id="SFLDS00052">
    <property type="entry name" value="Ferric_Reductase_Domain"/>
    <property type="match status" value="1"/>
</dbReference>
<evidence type="ECO:0000256" key="9">
    <source>
        <dbReference type="ARBA" id="ARBA00022857"/>
    </source>
</evidence>
<feature type="transmembrane region" description="Helical" evidence="16">
    <location>
        <begin position="306"/>
        <end position="327"/>
    </location>
</feature>
<evidence type="ECO:0000313" key="19">
    <source>
        <dbReference type="EMBL" id="KAK5779416.1"/>
    </source>
</evidence>
<keyword evidence="17" id="KW-0732">Signal</keyword>
<evidence type="ECO:0000256" key="16">
    <source>
        <dbReference type="SAM" id="Phobius"/>
    </source>
</evidence>
<dbReference type="InterPro" id="IPR013121">
    <property type="entry name" value="Fe_red_NAD-bd_6"/>
</dbReference>
<keyword evidence="8" id="KW-0274">FAD</keyword>
<dbReference type="GO" id="GO:0006826">
    <property type="term" value="P:iron ion transport"/>
    <property type="evidence" value="ECO:0007669"/>
    <property type="project" value="TreeGrafter"/>
</dbReference>
<feature type="transmembrane region" description="Helical" evidence="16">
    <location>
        <begin position="226"/>
        <end position="246"/>
    </location>
</feature>
<dbReference type="InterPro" id="IPR013130">
    <property type="entry name" value="Fe3_Rdtase_TM_dom"/>
</dbReference>
<accession>A0AAN7ZXN1</accession>
<evidence type="ECO:0000256" key="14">
    <source>
        <dbReference type="ARBA" id="ARBA00023065"/>
    </source>
</evidence>
<keyword evidence="5" id="KW-0349">Heme</keyword>
<dbReference type="SUPFAM" id="SSF52343">
    <property type="entry name" value="Ferredoxin reductase-like, C-terminal NADP-linked domain"/>
    <property type="match status" value="1"/>
</dbReference>
<keyword evidence="11 16" id="KW-1133">Transmembrane helix</keyword>
<comment type="cofactor">
    <cofactor evidence="1">
        <name>FAD</name>
        <dbReference type="ChEBI" id="CHEBI:57692"/>
    </cofactor>
</comment>
<dbReference type="GO" id="GO:0005886">
    <property type="term" value="C:plasma membrane"/>
    <property type="evidence" value="ECO:0007669"/>
    <property type="project" value="TreeGrafter"/>
</dbReference>
<dbReference type="InterPro" id="IPR017927">
    <property type="entry name" value="FAD-bd_FR_type"/>
</dbReference>
<keyword evidence="9" id="KW-0521">NADP</keyword>
<evidence type="ECO:0000256" key="2">
    <source>
        <dbReference type="ARBA" id="ARBA00004141"/>
    </source>
</evidence>
<dbReference type="CDD" id="cd06186">
    <property type="entry name" value="NOX_Duox_like_FAD_NADP"/>
    <property type="match status" value="1"/>
</dbReference>
<dbReference type="PANTHER" id="PTHR32361:SF25">
    <property type="entry name" value="FERRIC_CUPRIC REDUCTASE TRANSMEMBRANE COMPONENT 1"/>
    <property type="match status" value="1"/>
</dbReference>
<evidence type="ECO:0000256" key="12">
    <source>
        <dbReference type="ARBA" id="ARBA00023002"/>
    </source>
</evidence>
<dbReference type="PROSITE" id="PS51384">
    <property type="entry name" value="FAD_FR"/>
    <property type="match status" value="1"/>
</dbReference>
<evidence type="ECO:0000256" key="10">
    <source>
        <dbReference type="ARBA" id="ARBA00022982"/>
    </source>
</evidence>
<evidence type="ECO:0000256" key="7">
    <source>
        <dbReference type="ARBA" id="ARBA00022692"/>
    </source>
</evidence>
<dbReference type="Pfam" id="PF08022">
    <property type="entry name" value="FAD_binding_8"/>
    <property type="match status" value="1"/>
</dbReference>
<organism evidence="19 20">
    <name type="scientific">Arxiozyma heterogenica</name>
    <dbReference type="NCBI Taxonomy" id="278026"/>
    <lineage>
        <taxon>Eukaryota</taxon>
        <taxon>Fungi</taxon>
        <taxon>Dikarya</taxon>
        <taxon>Ascomycota</taxon>
        <taxon>Saccharomycotina</taxon>
        <taxon>Saccharomycetes</taxon>
        <taxon>Saccharomycetales</taxon>
        <taxon>Saccharomycetaceae</taxon>
        <taxon>Arxiozyma</taxon>
    </lineage>
</organism>